<evidence type="ECO:0000313" key="2">
    <source>
        <dbReference type="EMBL" id="UXE58656.1"/>
    </source>
</evidence>
<gene>
    <name evidence="2" type="ORF">KA717_21755</name>
</gene>
<proteinExistence type="predicted"/>
<dbReference type="EMBL" id="CP073041">
    <property type="protein sequence ID" value="UXE58656.1"/>
    <property type="molecule type" value="Genomic_DNA"/>
</dbReference>
<reference evidence="2" key="1">
    <citation type="submission" date="2021-04" db="EMBL/GenBank/DDBJ databases">
        <title>Genome sequence of Woronichinia naegeliana from Washington state freshwater lake bloom.</title>
        <authorList>
            <person name="Dreher T.W."/>
        </authorList>
    </citation>
    <scope>NUCLEOTIDE SEQUENCE</scope>
    <source>
        <strain evidence="2">WA131</strain>
    </source>
</reference>
<dbReference type="AlphaFoldDB" id="A0A977KTK8"/>
<dbReference type="Proteomes" id="UP001065613">
    <property type="component" value="Chromosome"/>
</dbReference>
<name>A0A977KTK8_9CYAN</name>
<feature type="coiled-coil region" evidence="1">
    <location>
        <begin position="150"/>
        <end position="177"/>
    </location>
</feature>
<evidence type="ECO:0000256" key="1">
    <source>
        <dbReference type="SAM" id="Coils"/>
    </source>
</evidence>
<keyword evidence="1" id="KW-0175">Coiled coil</keyword>
<sequence>MKKLVRPFALGLSMMVGFGVNIPALNAKTPSKPNQSVANPCEEAQNVCAAESVPLYYNRSADAIKTILEKIVGDGKTGKFAGTFIGENGTGTGEASGNNHNVIVLYGTDDNRKKLKRIIAILDLPRERVNMEMWGILISSDNPQQLAEVMNRVNKEIDKTQQLLQETYNQIKEYSINYALKAENNPDLKIEPDFKNLFTEVLGYKTAFDEDSSSLSMIDILLILLARNKPNIAYNNAANGLCQIFFKKDGQPKEDFQPYLEALAKNEKKRPFENYIRLGLHQEDKGSTPGCNSLKNAEDLDQRNFIARKAVLNFALQYSRLKRIPAEIDPDALQESAETLNSVLEPVVNALNRDIEDLFIQPTLERIQRIVSEYDDVSYAEVGKTSVAGLNGIHSEVSSTSVSTFDETGPLRLSQWLEDAGKLNNSVSSLLPKEVAFEGSPIPVSSLISTVAALSADHSQWRGLTSGISITITPSVLRNSESAELQIDFTTGPKEITQGEESNNGQTKLRPLSRIAQSHVKTSVYVKTLDLFALSTFNNQTTEDGGRGYIPLIGPIWKGFFSGLPIVGDLFSWQNAPNNVQHQSIALVNSFIVPTAMGLAHLYSNSNSNTIPFEYKSSAVERYLDCLKKKNQATVVDSQCFVTSPQQPYQYQQLPPQYQPDFSR</sequence>
<protein>
    <submittedName>
        <fullName evidence="2">Uncharacterized protein</fullName>
    </submittedName>
</protein>
<organism evidence="2">
    <name type="scientific">Woronichinia naegeliana WA131</name>
    <dbReference type="NCBI Taxonomy" id="2824559"/>
    <lineage>
        <taxon>Bacteria</taxon>
        <taxon>Bacillati</taxon>
        <taxon>Cyanobacteriota</taxon>
        <taxon>Cyanophyceae</taxon>
        <taxon>Synechococcales</taxon>
        <taxon>Coelosphaeriaceae</taxon>
        <taxon>Woronichinia</taxon>
    </lineage>
</organism>
<dbReference type="KEGG" id="wna:KA717_21755"/>
<accession>A0A977KTK8</accession>